<reference evidence="1 2" key="1">
    <citation type="journal article" date="2019" name="Mol. Ecol. Resour.">
        <title>Improving Illumina assemblies with Hi-C and long reads: an example with the North African dromedary.</title>
        <authorList>
            <person name="Elbers J.P."/>
            <person name="Rogers M.F."/>
            <person name="Perelman P.L."/>
            <person name="Proskuryakova A.A."/>
            <person name="Serdyukova N.A."/>
            <person name="Johnson W.E."/>
            <person name="Horin P."/>
            <person name="Corander J."/>
            <person name="Murphy D."/>
            <person name="Burger P.A."/>
        </authorList>
    </citation>
    <scope>NUCLEOTIDE SEQUENCE [LARGE SCALE GENOMIC DNA]</scope>
    <source>
        <strain evidence="1">Drom800</strain>
        <tissue evidence="1">Blood</tissue>
    </source>
</reference>
<dbReference type="EMBL" id="JWIN03000012">
    <property type="protein sequence ID" value="KAB1269829.1"/>
    <property type="molecule type" value="Genomic_DNA"/>
</dbReference>
<evidence type="ECO:0000313" key="2">
    <source>
        <dbReference type="Proteomes" id="UP000299084"/>
    </source>
</evidence>
<protein>
    <submittedName>
        <fullName evidence="1">Uncharacterized protein</fullName>
    </submittedName>
</protein>
<dbReference type="Proteomes" id="UP000299084">
    <property type="component" value="Unassembled WGS sequence"/>
</dbReference>
<accession>A0A5N4DFJ2</accession>
<evidence type="ECO:0000313" key="1">
    <source>
        <dbReference type="EMBL" id="KAB1269829.1"/>
    </source>
</evidence>
<name>A0A5N4DFJ2_CAMDR</name>
<keyword evidence="2" id="KW-1185">Reference proteome</keyword>
<sequence>MDQGRGGWFWTQQPWGQLPSLADNQENSSADGGTCSGCPAWRRVLQAHLILPQVTVSWRSPRRQGHAVHVLYHSEALVLKPRPVSQGSAKLSHAGDCFPQSRGRAVPPLLILS</sequence>
<proteinExistence type="predicted"/>
<organism evidence="1 2">
    <name type="scientific">Camelus dromedarius</name>
    <name type="common">Dromedary</name>
    <name type="synonym">Arabian camel</name>
    <dbReference type="NCBI Taxonomy" id="9838"/>
    <lineage>
        <taxon>Eukaryota</taxon>
        <taxon>Metazoa</taxon>
        <taxon>Chordata</taxon>
        <taxon>Craniata</taxon>
        <taxon>Vertebrata</taxon>
        <taxon>Euteleostomi</taxon>
        <taxon>Mammalia</taxon>
        <taxon>Eutheria</taxon>
        <taxon>Laurasiatheria</taxon>
        <taxon>Artiodactyla</taxon>
        <taxon>Tylopoda</taxon>
        <taxon>Camelidae</taxon>
        <taxon>Camelus</taxon>
    </lineage>
</organism>
<dbReference type="AlphaFoldDB" id="A0A5N4DFJ2"/>
<gene>
    <name evidence="1" type="ORF">Cadr_000017251</name>
</gene>
<comment type="caution">
    <text evidence="1">The sequence shown here is derived from an EMBL/GenBank/DDBJ whole genome shotgun (WGS) entry which is preliminary data.</text>
</comment>